<keyword evidence="1" id="KW-1133">Transmembrane helix</keyword>
<comment type="caution">
    <text evidence="2">The sequence shown here is derived from an EMBL/GenBank/DDBJ whole genome shotgun (WGS) entry which is preliminary data.</text>
</comment>
<protein>
    <submittedName>
        <fullName evidence="2">Uncharacterized protein</fullName>
    </submittedName>
</protein>
<organism evidence="2 3">
    <name type="scientific">Mycena maculata</name>
    <dbReference type="NCBI Taxonomy" id="230809"/>
    <lineage>
        <taxon>Eukaryota</taxon>
        <taxon>Fungi</taxon>
        <taxon>Dikarya</taxon>
        <taxon>Basidiomycota</taxon>
        <taxon>Agaricomycotina</taxon>
        <taxon>Agaricomycetes</taxon>
        <taxon>Agaricomycetidae</taxon>
        <taxon>Agaricales</taxon>
        <taxon>Marasmiineae</taxon>
        <taxon>Mycenaceae</taxon>
        <taxon>Mycena</taxon>
    </lineage>
</organism>
<keyword evidence="1" id="KW-0812">Transmembrane</keyword>
<evidence type="ECO:0000313" key="2">
    <source>
        <dbReference type="EMBL" id="KAJ7782394.1"/>
    </source>
</evidence>
<reference evidence="2" key="1">
    <citation type="submission" date="2023-03" db="EMBL/GenBank/DDBJ databases">
        <title>Massive genome expansion in bonnet fungi (Mycena s.s.) driven by repeated elements and novel gene families across ecological guilds.</title>
        <authorList>
            <consortium name="Lawrence Berkeley National Laboratory"/>
            <person name="Harder C.B."/>
            <person name="Miyauchi S."/>
            <person name="Viragh M."/>
            <person name="Kuo A."/>
            <person name="Thoen E."/>
            <person name="Andreopoulos B."/>
            <person name="Lu D."/>
            <person name="Skrede I."/>
            <person name="Drula E."/>
            <person name="Henrissat B."/>
            <person name="Morin E."/>
            <person name="Kohler A."/>
            <person name="Barry K."/>
            <person name="LaButti K."/>
            <person name="Morin E."/>
            <person name="Salamov A."/>
            <person name="Lipzen A."/>
            <person name="Mereny Z."/>
            <person name="Hegedus B."/>
            <person name="Baldrian P."/>
            <person name="Stursova M."/>
            <person name="Weitz H."/>
            <person name="Taylor A."/>
            <person name="Grigoriev I.V."/>
            <person name="Nagy L.G."/>
            <person name="Martin F."/>
            <person name="Kauserud H."/>
        </authorList>
    </citation>
    <scope>NUCLEOTIDE SEQUENCE</scope>
    <source>
        <strain evidence="2">CBHHK188m</strain>
    </source>
</reference>
<evidence type="ECO:0000313" key="3">
    <source>
        <dbReference type="Proteomes" id="UP001215280"/>
    </source>
</evidence>
<sequence length="139" mass="15578">MSSFNTRSTIFPSSHPVLRCVLVLPPATVFFTFIVHSLLDRGPTLFSPGLAPLRRGACGRSVMLVSPLSVLWSNTKIPFVSVIVVYRNYRRRRRGFRLSIGYLLRSFAVVWAFGVCASHFATVLLNVGRRGPRHTDRSS</sequence>
<dbReference type="EMBL" id="JARJLG010000003">
    <property type="protein sequence ID" value="KAJ7782394.1"/>
    <property type="molecule type" value="Genomic_DNA"/>
</dbReference>
<accession>A0AAD7KDC6</accession>
<feature type="transmembrane region" description="Helical" evidence="1">
    <location>
        <begin position="21"/>
        <end position="39"/>
    </location>
</feature>
<evidence type="ECO:0000256" key="1">
    <source>
        <dbReference type="SAM" id="Phobius"/>
    </source>
</evidence>
<keyword evidence="1" id="KW-0472">Membrane</keyword>
<dbReference type="Proteomes" id="UP001215280">
    <property type="component" value="Unassembled WGS sequence"/>
</dbReference>
<feature type="transmembrane region" description="Helical" evidence="1">
    <location>
        <begin position="101"/>
        <end position="125"/>
    </location>
</feature>
<dbReference type="AlphaFoldDB" id="A0AAD7KDC6"/>
<feature type="transmembrane region" description="Helical" evidence="1">
    <location>
        <begin position="70"/>
        <end position="89"/>
    </location>
</feature>
<keyword evidence="3" id="KW-1185">Reference proteome</keyword>
<gene>
    <name evidence="2" type="ORF">DFH07DRAFT_790524</name>
</gene>
<name>A0AAD7KDC6_9AGAR</name>
<proteinExistence type="predicted"/>